<comment type="caution">
    <text evidence="1">The sequence shown here is derived from an EMBL/GenBank/DDBJ whole genome shotgun (WGS) entry which is preliminary data.</text>
</comment>
<evidence type="ECO:0000313" key="1">
    <source>
        <dbReference type="EMBL" id="GME85010.1"/>
    </source>
</evidence>
<proteinExistence type="predicted"/>
<accession>A0ACB5TBU2</accession>
<protein>
    <submittedName>
        <fullName evidence="1">Unnamed protein product</fullName>
    </submittedName>
</protein>
<keyword evidence="2" id="KW-1185">Reference proteome</keyword>
<dbReference type="Proteomes" id="UP001165064">
    <property type="component" value="Unassembled WGS sequence"/>
</dbReference>
<reference evidence="1" key="1">
    <citation type="submission" date="2023-04" db="EMBL/GenBank/DDBJ databases">
        <title>Ambrosiozyma monospora NBRC 10751.</title>
        <authorList>
            <person name="Ichikawa N."/>
            <person name="Sato H."/>
            <person name="Tonouchi N."/>
        </authorList>
    </citation>
    <scope>NUCLEOTIDE SEQUENCE</scope>
    <source>
        <strain evidence="1">NBRC 10751</strain>
    </source>
</reference>
<dbReference type="EMBL" id="BSXS01006018">
    <property type="protein sequence ID" value="GME85010.1"/>
    <property type="molecule type" value="Genomic_DNA"/>
</dbReference>
<name>A0ACB5TBU2_AMBMO</name>
<evidence type="ECO:0000313" key="2">
    <source>
        <dbReference type="Proteomes" id="UP001165064"/>
    </source>
</evidence>
<gene>
    <name evidence="1" type="ORF">Amon02_000728600</name>
</gene>
<organism evidence="1 2">
    <name type="scientific">Ambrosiozyma monospora</name>
    <name type="common">Yeast</name>
    <name type="synonym">Endomycopsis monosporus</name>
    <dbReference type="NCBI Taxonomy" id="43982"/>
    <lineage>
        <taxon>Eukaryota</taxon>
        <taxon>Fungi</taxon>
        <taxon>Dikarya</taxon>
        <taxon>Ascomycota</taxon>
        <taxon>Saccharomycotina</taxon>
        <taxon>Pichiomycetes</taxon>
        <taxon>Pichiales</taxon>
        <taxon>Pichiaceae</taxon>
        <taxon>Ambrosiozyma</taxon>
    </lineage>
</organism>
<sequence length="209" mass="24161">MRDTRIPPGTYTKSFQYSGSQDNTYHEATEDLNTPSSAEISSRHSSFRLPNTAIASENSDKLTSAMQDSQVYFGTCREIQESQGKHTSMILAITYKTSITYLGNLFDYSFNINYDNEVMLKILVLFHIGLWLKNHRYSDDELKRNKLNELRANVKNEIAIYIFGDIITVFQMRILIIISMSLNSFIMVKFRVVFKVLTLLLVHHKLIKN</sequence>